<dbReference type="InterPro" id="IPR055398">
    <property type="entry name" value="Rossmann-like_BshC"/>
</dbReference>
<comment type="similarity">
    <text evidence="2">Belongs to the BshC family.</text>
</comment>
<dbReference type="Pfam" id="PF24850">
    <property type="entry name" value="CC_BshC"/>
    <property type="match status" value="1"/>
</dbReference>
<dbReference type="InterPro" id="IPR011199">
    <property type="entry name" value="Bacillithiol_biosynth_BshC"/>
</dbReference>
<feature type="domain" description="Bacillithiol biosynthesis BshC C-terminal coiled-coil" evidence="4">
    <location>
        <begin position="363"/>
        <end position="517"/>
    </location>
</feature>
<accession>A0A5M6DNZ4</accession>
<dbReference type="HAMAP" id="MF_01867">
    <property type="entry name" value="BshC"/>
    <property type="match status" value="1"/>
</dbReference>
<evidence type="ECO:0000256" key="1">
    <source>
        <dbReference type="ARBA" id="ARBA00022598"/>
    </source>
</evidence>
<gene>
    <name evidence="2 5" type="primary">bshC</name>
    <name evidence="5" type="ORF">F0145_01310</name>
</gene>
<comment type="caution">
    <text evidence="5">The sequence shown here is derived from an EMBL/GenBank/DDBJ whole genome shotgun (WGS) entry which is preliminary data.</text>
</comment>
<evidence type="ECO:0000259" key="4">
    <source>
        <dbReference type="Pfam" id="PF24850"/>
    </source>
</evidence>
<dbReference type="EC" id="6.-.-.-" evidence="2"/>
<dbReference type="Pfam" id="PF10079">
    <property type="entry name" value="Rossmann-like_BshC"/>
    <property type="match status" value="1"/>
</dbReference>
<evidence type="ECO:0000313" key="5">
    <source>
        <dbReference type="EMBL" id="KAA5549261.1"/>
    </source>
</evidence>
<keyword evidence="6" id="KW-1185">Reference proteome</keyword>
<dbReference type="InterPro" id="IPR055399">
    <property type="entry name" value="CC_BshC"/>
</dbReference>
<dbReference type="Proteomes" id="UP000323426">
    <property type="component" value="Unassembled WGS sequence"/>
</dbReference>
<protein>
    <recommendedName>
        <fullName evidence="2">Putative cysteine ligase BshC</fullName>
        <ecNumber evidence="2">6.-.-.-</ecNumber>
    </recommendedName>
</protein>
<evidence type="ECO:0000259" key="3">
    <source>
        <dbReference type="Pfam" id="PF10079"/>
    </source>
</evidence>
<dbReference type="GO" id="GO:0016874">
    <property type="term" value="F:ligase activity"/>
    <property type="evidence" value="ECO:0007669"/>
    <property type="project" value="UniProtKB-UniRule"/>
</dbReference>
<feature type="domain" description="Bacillithiol biosynthesis BshC N-terminal Rossmann-like" evidence="3">
    <location>
        <begin position="3"/>
        <end position="361"/>
    </location>
</feature>
<reference evidence="5 6" key="1">
    <citation type="submission" date="2019-09" db="EMBL/GenBank/DDBJ databases">
        <title>Genome sequence and assembly of Adhaeribacter sp.</title>
        <authorList>
            <person name="Chhetri G."/>
        </authorList>
    </citation>
    <scope>NUCLEOTIDE SEQUENCE [LARGE SCALE GENOMIC DNA]</scope>
    <source>
        <strain evidence="5 6">DK36</strain>
    </source>
</reference>
<dbReference type="EMBL" id="VWSF01000001">
    <property type="protein sequence ID" value="KAA5549261.1"/>
    <property type="molecule type" value="Genomic_DNA"/>
</dbReference>
<sequence length="519" mass="59587">MKIFKTDYSATGAFSSLITDYLAQNPKLQPFYNRFPALENFGEQLQEKQQAPINRELLCRVLQEQYAHLAEVQPLVEQNIKLLGQPNTFTVTTGHQLNIFTGPLYFVYKIISAINTCRVLNKTYPDYNFVPVYWMATEDHDFAEVNHFNLFGKKYTWESNQTGAVGRFSTSDMPGLLTELPEACPTFTEAYQQCHNLTDATRAITHALFGQYGLVSLDGDHPALKQVMQPVVQEELTQHTAHQLVTEVSEKLAEQYKAQVMSREINFFYLDASRRERIVREGDSYKVLNTDLVFSEAEILRLAAEEPEKFSPNVILRPLYQEMVLPNLAYIGGGAEVNYWFQLKPVFEKYGVPYPMVMLRNSALYINKASANRRHKLNLQPEDLFKETNVLKKQITAQFEQDGLSLTEEKAQIESVFQRITQLAASIDPTLEKTVAAERQKTHNALEVLEKKIIKANDTKYETHFNQLSNLKEKLFPGGTLQERTDNILSYCTNNPDFIQQLLEAFDPLENKFTILEEE</sequence>
<dbReference type="NCBIfam" id="TIGR03998">
    <property type="entry name" value="thiol_BshC"/>
    <property type="match status" value="1"/>
</dbReference>
<evidence type="ECO:0000256" key="2">
    <source>
        <dbReference type="HAMAP-Rule" id="MF_01867"/>
    </source>
</evidence>
<dbReference type="PIRSF" id="PIRSF012535">
    <property type="entry name" value="UCP012535"/>
    <property type="match status" value="1"/>
</dbReference>
<proteinExistence type="inferred from homology"/>
<evidence type="ECO:0000313" key="6">
    <source>
        <dbReference type="Proteomes" id="UP000323426"/>
    </source>
</evidence>
<dbReference type="AlphaFoldDB" id="A0A5M6DNZ4"/>
<organism evidence="5 6">
    <name type="scientific">Adhaeribacter rhizoryzae</name>
    <dbReference type="NCBI Taxonomy" id="2607907"/>
    <lineage>
        <taxon>Bacteria</taxon>
        <taxon>Pseudomonadati</taxon>
        <taxon>Bacteroidota</taxon>
        <taxon>Cytophagia</taxon>
        <taxon>Cytophagales</taxon>
        <taxon>Hymenobacteraceae</taxon>
        <taxon>Adhaeribacter</taxon>
    </lineage>
</organism>
<keyword evidence="1 2" id="KW-0436">Ligase</keyword>
<dbReference type="RefSeq" id="WP_150086256.1">
    <property type="nucleotide sequence ID" value="NZ_VWSF01000001.1"/>
</dbReference>
<name>A0A5M6DNZ4_9BACT</name>